<dbReference type="GO" id="GO:0003677">
    <property type="term" value="F:DNA binding"/>
    <property type="evidence" value="ECO:0007669"/>
    <property type="project" value="UniProtKB-UniRule"/>
</dbReference>
<dbReference type="InterPro" id="IPR044068">
    <property type="entry name" value="CB"/>
</dbReference>
<dbReference type="Gene3D" id="1.10.443.10">
    <property type="entry name" value="Intergrase catalytic core"/>
    <property type="match status" value="1"/>
</dbReference>
<evidence type="ECO:0000313" key="8">
    <source>
        <dbReference type="Proteomes" id="UP001142078"/>
    </source>
</evidence>
<dbReference type="SUPFAM" id="SSF56349">
    <property type="entry name" value="DNA breaking-rejoining enzymes"/>
    <property type="match status" value="1"/>
</dbReference>
<dbReference type="InterPro" id="IPR010998">
    <property type="entry name" value="Integrase_recombinase_N"/>
</dbReference>
<protein>
    <submittedName>
        <fullName evidence="7">Tyrosine-type recombinase/integrase</fullName>
    </submittedName>
</protein>
<keyword evidence="3" id="KW-0233">DNA recombination</keyword>
<dbReference type="InterPro" id="IPR011010">
    <property type="entry name" value="DNA_brk_join_enz"/>
</dbReference>
<keyword evidence="8" id="KW-1185">Reference proteome</keyword>
<evidence type="ECO:0000256" key="1">
    <source>
        <dbReference type="ARBA" id="ARBA00008857"/>
    </source>
</evidence>
<evidence type="ECO:0000256" key="3">
    <source>
        <dbReference type="ARBA" id="ARBA00023172"/>
    </source>
</evidence>
<dbReference type="Pfam" id="PF00589">
    <property type="entry name" value="Phage_integrase"/>
    <property type="match status" value="1"/>
</dbReference>
<dbReference type="GO" id="GO:0015074">
    <property type="term" value="P:DNA integration"/>
    <property type="evidence" value="ECO:0007669"/>
    <property type="project" value="InterPro"/>
</dbReference>
<dbReference type="InterPro" id="IPR002104">
    <property type="entry name" value="Integrase_catalytic"/>
</dbReference>
<feature type="domain" description="Tyr recombinase" evidence="5">
    <location>
        <begin position="135"/>
        <end position="316"/>
    </location>
</feature>
<evidence type="ECO:0000256" key="2">
    <source>
        <dbReference type="ARBA" id="ARBA00023125"/>
    </source>
</evidence>
<evidence type="ECO:0000256" key="4">
    <source>
        <dbReference type="PROSITE-ProRule" id="PRU01248"/>
    </source>
</evidence>
<dbReference type="InterPro" id="IPR050090">
    <property type="entry name" value="Tyrosine_recombinase_XerCD"/>
</dbReference>
<accession>A0A9X2S3W3</accession>
<dbReference type="Pfam" id="PF13102">
    <property type="entry name" value="Phage_int_SAM_5"/>
    <property type="match status" value="1"/>
</dbReference>
<organism evidence="7 8">
    <name type="scientific">Anaerosalibacter massiliensis</name>
    <dbReference type="NCBI Taxonomy" id="1347392"/>
    <lineage>
        <taxon>Bacteria</taxon>
        <taxon>Bacillati</taxon>
        <taxon>Bacillota</taxon>
        <taxon>Tissierellia</taxon>
        <taxon>Tissierellales</taxon>
        <taxon>Sporanaerobacteraceae</taxon>
        <taxon>Anaerosalibacter</taxon>
    </lineage>
</organism>
<dbReference type="GO" id="GO:0006310">
    <property type="term" value="P:DNA recombination"/>
    <property type="evidence" value="ECO:0007669"/>
    <property type="project" value="UniProtKB-KW"/>
</dbReference>
<comment type="similarity">
    <text evidence="1">Belongs to the 'phage' integrase family.</text>
</comment>
<dbReference type="Gene3D" id="1.10.150.130">
    <property type="match status" value="1"/>
</dbReference>
<comment type="caution">
    <text evidence="7">The sequence shown here is derived from an EMBL/GenBank/DDBJ whole genome shotgun (WGS) entry which is preliminary data.</text>
</comment>
<feature type="domain" description="Core-binding (CB)" evidence="6">
    <location>
        <begin position="5"/>
        <end position="114"/>
    </location>
</feature>
<dbReference type="PROSITE" id="PS51900">
    <property type="entry name" value="CB"/>
    <property type="match status" value="1"/>
</dbReference>
<dbReference type="EMBL" id="JANJZL010000001">
    <property type="protein sequence ID" value="MCR2042614.1"/>
    <property type="molecule type" value="Genomic_DNA"/>
</dbReference>
<evidence type="ECO:0000313" key="7">
    <source>
        <dbReference type="EMBL" id="MCR2042614.1"/>
    </source>
</evidence>
<sequence>MPELNNFEYMIEDYSLYCTSKNLSKKTIISYDKTLQLFAMYLENELNVVSFEQVEPKHIRHYIKYLQERGKYTVATANADINSPENRDDFGKELSPNTINNYIRNIKVFFNFMVEERYIRESPAERIKYLKKREKIKEAITREELKKILDQFDVLTLHGHRDYIITKLLVSTGARIGETLSLTDDDIDFKNGVIIFKDTKNKKEKVGYLTNRMSFELKRWINFREKYSQHPNEWLFPTNRGTKLQVTSYGKSLRSAGKKAGIEDVHPHRLRATFAIEFLRNGGSIHVLSRLLDHSNIQTTMIYLNMSERDLRKEFIKYHPRIEI</sequence>
<dbReference type="AlphaFoldDB" id="A0A9X2S3W3"/>
<dbReference type="CDD" id="cd00397">
    <property type="entry name" value="DNA_BRE_C"/>
    <property type="match status" value="1"/>
</dbReference>
<reference evidence="7" key="1">
    <citation type="submission" date="2022-07" db="EMBL/GenBank/DDBJ databases">
        <title>Enhanced cultured diversity of the mouse gut microbiota enables custom-made synthetic communities.</title>
        <authorList>
            <person name="Afrizal A."/>
        </authorList>
    </citation>
    <scope>NUCLEOTIDE SEQUENCE</scope>
    <source>
        <strain evidence="7">DSM 29482</strain>
    </source>
</reference>
<evidence type="ECO:0000259" key="5">
    <source>
        <dbReference type="PROSITE" id="PS51898"/>
    </source>
</evidence>
<dbReference type="PROSITE" id="PS51898">
    <property type="entry name" value="TYR_RECOMBINASE"/>
    <property type="match status" value="1"/>
</dbReference>
<dbReference type="PANTHER" id="PTHR30349:SF41">
    <property type="entry name" value="INTEGRASE_RECOMBINASE PROTEIN MJ0367-RELATED"/>
    <property type="match status" value="1"/>
</dbReference>
<dbReference type="InterPro" id="IPR025269">
    <property type="entry name" value="SAM-like_dom"/>
</dbReference>
<dbReference type="PANTHER" id="PTHR30349">
    <property type="entry name" value="PHAGE INTEGRASE-RELATED"/>
    <property type="match status" value="1"/>
</dbReference>
<gene>
    <name evidence="7" type="ORF">NSA23_00655</name>
</gene>
<dbReference type="InterPro" id="IPR013762">
    <property type="entry name" value="Integrase-like_cat_sf"/>
</dbReference>
<dbReference type="Proteomes" id="UP001142078">
    <property type="component" value="Unassembled WGS sequence"/>
</dbReference>
<keyword evidence="2 4" id="KW-0238">DNA-binding</keyword>
<dbReference type="RefSeq" id="WP_257490037.1">
    <property type="nucleotide sequence ID" value="NZ_JANJZL010000001.1"/>
</dbReference>
<evidence type="ECO:0000259" key="6">
    <source>
        <dbReference type="PROSITE" id="PS51900"/>
    </source>
</evidence>
<proteinExistence type="inferred from homology"/>
<name>A0A9X2S3W3_9FIRM</name>